<feature type="transmembrane region" description="Helical" evidence="1">
    <location>
        <begin position="5"/>
        <end position="25"/>
    </location>
</feature>
<proteinExistence type="predicted"/>
<keyword evidence="1" id="KW-1133">Transmembrane helix</keyword>
<organism evidence="2">
    <name type="scientific">Solanum chacoense</name>
    <name type="common">Chaco potato</name>
    <dbReference type="NCBI Taxonomy" id="4108"/>
    <lineage>
        <taxon>Eukaryota</taxon>
        <taxon>Viridiplantae</taxon>
        <taxon>Streptophyta</taxon>
        <taxon>Embryophyta</taxon>
        <taxon>Tracheophyta</taxon>
        <taxon>Spermatophyta</taxon>
        <taxon>Magnoliopsida</taxon>
        <taxon>eudicotyledons</taxon>
        <taxon>Gunneridae</taxon>
        <taxon>Pentapetalae</taxon>
        <taxon>asterids</taxon>
        <taxon>lamiids</taxon>
        <taxon>Solanales</taxon>
        <taxon>Solanaceae</taxon>
        <taxon>Solanoideae</taxon>
        <taxon>Solaneae</taxon>
        <taxon>Solanum</taxon>
    </lineage>
</organism>
<dbReference type="AlphaFoldDB" id="A0A0V0GJ67"/>
<reference evidence="2" key="1">
    <citation type="submission" date="2015-12" db="EMBL/GenBank/DDBJ databases">
        <title>Gene expression during late stages of embryo sac development: a critical building block for successful pollen-pistil interactions.</title>
        <authorList>
            <person name="Liu Y."/>
            <person name="Joly V."/>
            <person name="Sabar M."/>
            <person name="Matton D.P."/>
        </authorList>
    </citation>
    <scope>NUCLEOTIDE SEQUENCE</scope>
</reference>
<sequence>MRIRFVVFFADNTLTFYIMIHLATPSQTTLSYHLSDLHIHLNIHVFATLVLWIFFHLRDSIFTM</sequence>
<dbReference type="EMBL" id="GEDG01037301">
    <property type="protein sequence ID" value="JAP08213.1"/>
    <property type="molecule type" value="Transcribed_RNA"/>
</dbReference>
<keyword evidence="1" id="KW-0812">Transmembrane</keyword>
<protein>
    <submittedName>
        <fullName evidence="2">Putative ovule protein</fullName>
    </submittedName>
</protein>
<keyword evidence="1" id="KW-0472">Membrane</keyword>
<evidence type="ECO:0000313" key="2">
    <source>
        <dbReference type="EMBL" id="JAP08213.1"/>
    </source>
</evidence>
<feature type="transmembrane region" description="Helical" evidence="1">
    <location>
        <begin position="37"/>
        <end position="55"/>
    </location>
</feature>
<name>A0A0V0GJ67_SOLCH</name>
<accession>A0A0V0GJ67</accession>
<evidence type="ECO:0000256" key="1">
    <source>
        <dbReference type="SAM" id="Phobius"/>
    </source>
</evidence>